<proteinExistence type="predicted"/>
<gene>
    <name evidence="1" type="ORF">BDN72DRAFT_260953</name>
</gene>
<dbReference type="EMBL" id="ML208469">
    <property type="protein sequence ID" value="TFK64581.1"/>
    <property type="molecule type" value="Genomic_DNA"/>
</dbReference>
<protein>
    <submittedName>
        <fullName evidence="1">Uncharacterized protein</fullName>
    </submittedName>
</protein>
<keyword evidence="2" id="KW-1185">Reference proteome</keyword>
<sequence length="148" mass="16891">MFCPGSCLLRTILTLQSTNPSLLFVYPPWRQSTPPHQIRLPSASSFHDFLRSPSTMRTSIIQSNLLLCLWANTFFLLLIFSFSFFIFHLSSVPLEHWRIRVIIVRRGLYISLVGTQVLETGAPSPYASLLPLLHPHHQQKKMAGGIFQ</sequence>
<evidence type="ECO:0000313" key="2">
    <source>
        <dbReference type="Proteomes" id="UP000308600"/>
    </source>
</evidence>
<organism evidence="1 2">
    <name type="scientific">Pluteus cervinus</name>
    <dbReference type="NCBI Taxonomy" id="181527"/>
    <lineage>
        <taxon>Eukaryota</taxon>
        <taxon>Fungi</taxon>
        <taxon>Dikarya</taxon>
        <taxon>Basidiomycota</taxon>
        <taxon>Agaricomycotina</taxon>
        <taxon>Agaricomycetes</taxon>
        <taxon>Agaricomycetidae</taxon>
        <taxon>Agaricales</taxon>
        <taxon>Pluteineae</taxon>
        <taxon>Pluteaceae</taxon>
        <taxon>Pluteus</taxon>
    </lineage>
</organism>
<accession>A0ACD3AFW4</accession>
<name>A0ACD3AFW4_9AGAR</name>
<evidence type="ECO:0000313" key="1">
    <source>
        <dbReference type="EMBL" id="TFK64581.1"/>
    </source>
</evidence>
<dbReference type="Proteomes" id="UP000308600">
    <property type="component" value="Unassembled WGS sequence"/>
</dbReference>
<reference evidence="1 2" key="1">
    <citation type="journal article" date="2019" name="Nat. Ecol. Evol.">
        <title>Megaphylogeny resolves global patterns of mushroom evolution.</title>
        <authorList>
            <person name="Varga T."/>
            <person name="Krizsan K."/>
            <person name="Foldi C."/>
            <person name="Dima B."/>
            <person name="Sanchez-Garcia M."/>
            <person name="Sanchez-Ramirez S."/>
            <person name="Szollosi G.J."/>
            <person name="Szarkandi J.G."/>
            <person name="Papp V."/>
            <person name="Albert L."/>
            <person name="Andreopoulos W."/>
            <person name="Angelini C."/>
            <person name="Antonin V."/>
            <person name="Barry K.W."/>
            <person name="Bougher N.L."/>
            <person name="Buchanan P."/>
            <person name="Buyck B."/>
            <person name="Bense V."/>
            <person name="Catcheside P."/>
            <person name="Chovatia M."/>
            <person name="Cooper J."/>
            <person name="Damon W."/>
            <person name="Desjardin D."/>
            <person name="Finy P."/>
            <person name="Geml J."/>
            <person name="Haridas S."/>
            <person name="Hughes K."/>
            <person name="Justo A."/>
            <person name="Karasinski D."/>
            <person name="Kautmanova I."/>
            <person name="Kiss B."/>
            <person name="Kocsube S."/>
            <person name="Kotiranta H."/>
            <person name="LaButti K.M."/>
            <person name="Lechner B.E."/>
            <person name="Liimatainen K."/>
            <person name="Lipzen A."/>
            <person name="Lukacs Z."/>
            <person name="Mihaltcheva S."/>
            <person name="Morgado L.N."/>
            <person name="Niskanen T."/>
            <person name="Noordeloos M.E."/>
            <person name="Ohm R.A."/>
            <person name="Ortiz-Santana B."/>
            <person name="Ovrebo C."/>
            <person name="Racz N."/>
            <person name="Riley R."/>
            <person name="Savchenko A."/>
            <person name="Shiryaev A."/>
            <person name="Soop K."/>
            <person name="Spirin V."/>
            <person name="Szebenyi C."/>
            <person name="Tomsovsky M."/>
            <person name="Tulloss R.E."/>
            <person name="Uehling J."/>
            <person name="Grigoriev I.V."/>
            <person name="Vagvolgyi C."/>
            <person name="Papp T."/>
            <person name="Martin F.M."/>
            <person name="Miettinen O."/>
            <person name="Hibbett D.S."/>
            <person name="Nagy L.G."/>
        </authorList>
    </citation>
    <scope>NUCLEOTIDE SEQUENCE [LARGE SCALE GENOMIC DNA]</scope>
    <source>
        <strain evidence="1 2">NL-1719</strain>
    </source>
</reference>